<keyword evidence="4" id="KW-0479">Metal-binding</keyword>
<dbReference type="FunCoup" id="A0A3N1HMH1">
    <property type="interactions" value="61"/>
</dbReference>
<dbReference type="InterPro" id="IPR000092">
    <property type="entry name" value="Polyprenyl_synt"/>
</dbReference>
<gene>
    <name evidence="7" type="ORF">EDC03_1242</name>
</gene>
<evidence type="ECO:0000256" key="5">
    <source>
        <dbReference type="ARBA" id="ARBA00022842"/>
    </source>
</evidence>
<dbReference type="InterPro" id="IPR033749">
    <property type="entry name" value="Polyprenyl_synt_CS"/>
</dbReference>
<comment type="caution">
    <text evidence="7">The sequence shown here is derived from an EMBL/GenBank/DDBJ whole genome shotgun (WGS) entry which is preliminary data.</text>
</comment>
<keyword evidence="3 6" id="KW-0808">Transferase</keyword>
<organism evidence="7 8">
    <name type="scientific">Pseudokineococcus lusitanus</name>
    <dbReference type="NCBI Taxonomy" id="763993"/>
    <lineage>
        <taxon>Bacteria</taxon>
        <taxon>Bacillati</taxon>
        <taxon>Actinomycetota</taxon>
        <taxon>Actinomycetes</taxon>
        <taxon>Kineosporiales</taxon>
        <taxon>Kineosporiaceae</taxon>
        <taxon>Pseudokineococcus</taxon>
    </lineage>
</organism>
<dbReference type="PROSITE" id="PS00444">
    <property type="entry name" value="POLYPRENYL_SYNTHASE_2"/>
    <property type="match status" value="1"/>
</dbReference>
<keyword evidence="5" id="KW-0460">Magnesium</keyword>
<dbReference type="Pfam" id="PF00348">
    <property type="entry name" value="polyprenyl_synt"/>
    <property type="match status" value="1"/>
</dbReference>
<dbReference type="InterPro" id="IPR008949">
    <property type="entry name" value="Isoprenoid_synthase_dom_sf"/>
</dbReference>
<reference evidence="7 8" key="1">
    <citation type="journal article" date="2015" name="Stand. Genomic Sci.">
        <title>Genomic Encyclopedia of Bacterial and Archaeal Type Strains, Phase III: the genomes of soil and plant-associated and newly described type strains.</title>
        <authorList>
            <person name="Whitman W.B."/>
            <person name="Woyke T."/>
            <person name="Klenk H.P."/>
            <person name="Zhou Y."/>
            <person name="Lilburn T.G."/>
            <person name="Beck B.J."/>
            <person name="De Vos P."/>
            <person name="Vandamme P."/>
            <person name="Eisen J.A."/>
            <person name="Garrity G."/>
            <person name="Hugenholtz P."/>
            <person name="Kyrpides N.C."/>
        </authorList>
    </citation>
    <scope>NUCLEOTIDE SEQUENCE [LARGE SCALE GENOMIC DNA]</scope>
    <source>
        <strain evidence="7 8">CECT 7306</strain>
    </source>
</reference>
<dbReference type="CDD" id="cd00685">
    <property type="entry name" value="Trans_IPPS_HT"/>
    <property type="match status" value="1"/>
</dbReference>
<comment type="similarity">
    <text evidence="2 6">Belongs to the FPP/GGPP synthase family.</text>
</comment>
<dbReference type="PANTHER" id="PTHR12001:SF85">
    <property type="entry name" value="SHORT CHAIN ISOPRENYL DIPHOSPHATE SYNTHASE"/>
    <property type="match status" value="1"/>
</dbReference>
<evidence type="ECO:0000313" key="7">
    <source>
        <dbReference type="EMBL" id="ROP43649.1"/>
    </source>
</evidence>
<dbReference type="EMBL" id="RJKN01000003">
    <property type="protein sequence ID" value="ROP43649.1"/>
    <property type="molecule type" value="Genomic_DNA"/>
</dbReference>
<keyword evidence="8" id="KW-1185">Reference proteome</keyword>
<dbReference type="InParanoid" id="A0A3N1HMH1"/>
<evidence type="ECO:0000256" key="4">
    <source>
        <dbReference type="ARBA" id="ARBA00022723"/>
    </source>
</evidence>
<proteinExistence type="inferred from homology"/>
<dbReference type="GO" id="GO:0046872">
    <property type="term" value="F:metal ion binding"/>
    <property type="evidence" value="ECO:0007669"/>
    <property type="project" value="UniProtKB-KW"/>
</dbReference>
<evidence type="ECO:0000256" key="2">
    <source>
        <dbReference type="ARBA" id="ARBA00006706"/>
    </source>
</evidence>
<evidence type="ECO:0000256" key="1">
    <source>
        <dbReference type="ARBA" id="ARBA00001946"/>
    </source>
</evidence>
<accession>A0A3N1HMH1</accession>
<dbReference type="PANTHER" id="PTHR12001">
    <property type="entry name" value="GERANYLGERANYL PYROPHOSPHATE SYNTHASE"/>
    <property type="match status" value="1"/>
</dbReference>
<dbReference type="GO" id="GO:0004659">
    <property type="term" value="F:prenyltransferase activity"/>
    <property type="evidence" value="ECO:0007669"/>
    <property type="project" value="InterPro"/>
</dbReference>
<dbReference type="SUPFAM" id="SSF48576">
    <property type="entry name" value="Terpenoid synthases"/>
    <property type="match status" value="1"/>
</dbReference>
<evidence type="ECO:0000256" key="3">
    <source>
        <dbReference type="ARBA" id="ARBA00022679"/>
    </source>
</evidence>
<dbReference type="PROSITE" id="PS00723">
    <property type="entry name" value="POLYPRENYL_SYNTHASE_1"/>
    <property type="match status" value="1"/>
</dbReference>
<dbReference type="Gene3D" id="1.10.600.10">
    <property type="entry name" value="Farnesyl Diphosphate Synthase"/>
    <property type="match status" value="1"/>
</dbReference>
<sequence>MRGTVVETAATRTGQAAGARDGRGCGVDTLGVSTDAVALRLGVQAELDAVLARQRALLAEVGPQTTGLVDAVADLVRGGKRLRPAFSAWGYRSAGGEDRAVEARVGAALELFQAAALIHDDVMDGSDTRRGMPAVHRRFGDLHAGSGWRGSCERFGEAAAILAGDLCLAWSDEAFAGCGADVERLTAARVVFDRMRTQLMAGQYLDVQEQASGGTPGAEEHGDDVERALRVLRWKSAKYTVEHPLLIGAALAGAGPEHREALSAYGLPLGEAFQLRDDVLGVFGDPSVTGKPTGDDLREGKRTMLVALAVRHGDAEDLALLESSLGAPDLDEDGVAALQDLVRRTGALDAVETLIDDLVRRSRTALAQAPVTAAAREALGELVGVATARTS</sequence>
<dbReference type="Proteomes" id="UP000276232">
    <property type="component" value="Unassembled WGS sequence"/>
</dbReference>
<dbReference type="SFLD" id="SFLDS00005">
    <property type="entry name" value="Isoprenoid_Synthase_Type_I"/>
    <property type="match status" value="1"/>
</dbReference>
<protein>
    <submittedName>
        <fullName evidence="7">Geranylgeranyl diphosphate synthase type I</fullName>
    </submittedName>
</protein>
<evidence type="ECO:0000256" key="6">
    <source>
        <dbReference type="RuleBase" id="RU004466"/>
    </source>
</evidence>
<dbReference type="GO" id="GO:0008299">
    <property type="term" value="P:isoprenoid biosynthetic process"/>
    <property type="evidence" value="ECO:0007669"/>
    <property type="project" value="InterPro"/>
</dbReference>
<comment type="cofactor">
    <cofactor evidence="1">
        <name>Mg(2+)</name>
        <dbReference type="ChEBI" id="CHEBI:18420"/>
    </cofactor>
</comment>
<dbReference type="AlphaFoldDB" id="A0A3N1HMH1"/>
<evidence type="ECO:0000313" key="8">
    <source>
        <dbReference type="Proteomes" id="UP000276232"/>
    </source>
</evidence>
<name>A0A3N1HMH1_9ACTN</name>